<dbReference type="Pfam" id="PF00109">
    <property type="entry name" value="ketoacyl-synt"/>
    <property type="match status" value="1"/>
</dbReference>
<dbReference type="InterPro" id="IPR000794">
    <property type="entry name" value="Beta-ketoacyl_synthase"/>
</dbReference>
<dbReference type="InterPro" id="IPR020841">
    <property type="entry name" value="PKS_Beta-ketoAc_synthase_dom"/>
</dbReference>
<evidence type="ECO:0000259" key="3">
    <source>
        <dbReference type="PROSITE" id="PS52004"/>
    </source>
</evidence>
<dbReference type="GO" id="GO:0005829">
    <property type="term" value="C:cytosol"/>
    <property type="evidence" value="ECO:0007669"/>
    <property type="project" value="TreeGrafter"/>
</dbReference>
<dbReference type="PANTHER" id="PTHR11712">
    <property type="entry name" value="POLYKETIDE SYNTHASE-RELATED"/>
    <property type="match status" value="1"/>
</dbReference>
<feature type="domain" description="Ketosynthase family 3 (KS3)" evidence="3">
    <location>
        <begin position="1"/>
        <end position="414"/>
    </location>
</feature>
<dbReference type="EC" id="2.3.1.179" evidence="4"/>
<dbReference type="PROSITE" id="PS00606">
    <property type="entry name" value="KS3_1"/>
    <property type="match status" value="1"/>
</dbReference>
<protein>
    <submittedName>
        <fullName evidence="4">3-oxoacyl-[acyl-carrier-protein] synthase 2</fullName>
        <ecNumber evidence="4">2.3.1.179</ecNumber>
    </submittedName>
</protein>
<evidence type="ECO:0000256" key="1">
    <source>
        <dbReference type="ARBA" id="ARBA00008467"/>
    </source>
</evidence>
<organism evidence="4">
    <name type="scientific">mine drainage metagenome</name>
    <dbReference type="NCBI Taxonomy" id="410659"/>
    <lineage>
        <taxon>unclassified sequences</taxon>
        <taxon>metagenomes</taxon>
        <taxon>ecological metagenomes</taxon>
    </lineage>
</organism>
<accession>A0A1J5SPU6</accession>
<gene>
    <name evidence="4" type="primary">fabF_13</name>
    <name evidence="4" type="ORF">GALL_157040</name>
</gene>
<dbReference type="InterPro" id="IPR014031">
    <property type="entry name" value="Ketoacyl_synth_C"/>
</dbReference>
<dbReference type="Pfam" id="PF02801">
    <property type="entry name" value="Ketoacyl-synt_C"/>
    <property type="match status" value="1"/>
</dbReference>
<dbReference type="InterPro" id="IPR014030">
    <property type="entry name" value="Ketoacyl_synth_N"/>
</dbReference>
<dbReference type="PANTHER" id="PTHR11712:SF320">
    <property type="entry name" value="BETA-KETOACYL SYNTHASE"/>
    <property type="match status" value="1"/>
</dbReference>
<sequence>MLEFSQHSSCFQTIEWFSNLQPLVISHTALANSLGLGASATMDALRARRSGLAPCAFEDVDLETYIAKVDALDDFRVRADLSAWDCRNNRLAQLCLEQDGFAHAVEQAKRKYGASRIGVFLGTSTSGILQTELAYRRLDPDTGALPPDFHYAETQNSYSLAGFVLRYLGLSGPSFVVSSACSSSVKVFANAQRMMAAGVCDAAVVGGTDSLCLSTLYGFNSLGLVSHQPCRPYDAERDGISIGEGAGFVLIEKAPAQISADAMLLLGVGESSDAYHMSTPHPDGLGARLAMQRALDSAGLQASDIDYINLHGTATRSNDASEGKAVADVFGAGVPCSSTKGWTGHQLGAAGVTEAIIAMLAIEHDFLPGSINTRQLDPAIAINYQIENGAGKISRVLSNSFGFGGSNCSLVLGRKA</sequence>
<dbReference type="GO" id="GO:0004315">
    <property type="term" value="F:3-oxoacyl-[acyl-carrier-protein] synthase activity"/>
    <property type="evidence" value="ECO:0007669"/>
    <property type="project" value="UniProtKB-EC"/>
</dbReference>
<dbReference type="SUPFAM" id="SSF53901">
    <property type="entry name" value="Thiolase-like"/>
    <property type="match status" value="2"/>
</dbReference>
<comment type="similarity">
    <text evidence="1">Belongs to the thiolase-like superfamily. Beta-ketoacyl-ACP synthases family.</text>
</comment>
<keyword evidence="2 4" id="KW-0808">Transferase</keyword>
<evidence type="ECO:0000313" key="4">
    <source>
        <dbReference type="EMBL" id="OIR02086.1"/>
    </source>
</evidence>
<dbReference type="Gene3D" id="3.40.47.10">
    <property type="match status" value="1"/>
</dbReference>
<dbReference type="InterPro" id="IPR018201">
    <property type="entry name" value="Ketoacyl_synth_AS"/>
</dbReference>
<comment type="caution">
    <text evidence="4">The sequence shown here is derived from an EMBL/GenBank/DDBJ whole genome shotgun (WGS) entry which is preliminary data.</text>
</comment>
<dbReference type="GO" id="GO:0006633">
    <property type="term" value="P:fatty acid biosynthetic process"/>
    <property type="evidence" value="ECO:0007669"/>
    <property type="project" value="InterPro"/>
</dbReference>
<dbReference type="AlphaFoldDB" id="A0A1J5SPU6"/>
<dbReference type="InterPro" id="IPR016039">
    <property type="entry name" value="Thiolase-like"/>
</dbReference>
<keyword evidence="4" id="KW-0012">Acyltransferase</keyword>
<proteinExistence type="inferred from homology"/>
<name>A0A1J5SPU6_9ZZZZ</name>
<evidence type="ECO:0000256" key="2">
    <source>
        <dbReference type="ARBA" id="ARBA00022679"/>
    </source>
</evidence>
<reference evidence="4" key="1">
    <citation type="submission" date="2016-10" db="EMBL/GenBank/DDBJ databases">
        <title>Sequence of Gallionella enrichment culture.</title>
        <authorList>
            <person name="Poehlein A."/>
            <person name="Muehling M."/>
            <person name="Daniel R."/>
        </authorList>
    </citation>
    <scope>NUCLEOTIDE SEQUENCE</scope>
</reference>
<dbReference type="CDD" id="cd00834">
    <property type="entry name" value="KAS_I_II"/>
    <property type="match status" value="1"/>
</dbReference>
<dbReference type="EMBL" id="MLJW01000077">
    <property type="protein sequence ID" value="OIR02086.1"/>
    <property type="molecule type" value="Genomic_DNA"/>
</dbReference>
<dbReference type="NCBIfam" id="NF006618">
    <property type="entry name" value="PRK09185.1"/>
    <property type="match status" value="1"/>
</dbReference>
<dbReference type="SMART" id="SM00825">
    <property type="entry name" value="PKS_KS"/>
    <property type="match status" value="1"/>
</dbReference>
<dbReference type="PROSITE" id="PS52004">
    <property type="entry name" value="KS3_2"/>
    <property type="match status" value="1"/>
</dbReference>